<evidence type="ECO:0000313" key="1">
    <source>
        <dbReference type="EMBL" id="MBW0495126.1"/>
    </source>
</evidence>
<dbReference type="Proteomes" id="UP000765509">
    <property type="component" value="Unassembled WGS sequence"/>
</dbReference>
<dbReference type="AlphaFoldDB" id="A0A9Q3D772"/>
<keyword evidence="2" id="KW-1185">Reference proteome</keyword>
<protein>
    <submittedName>
        <fullName evidence="1">Uncharacterized protein</fullName>
    </submittedName>
</protein>
<comment type="caution">
    <text evidence="1">The sequence shown here is derived from an EMBL/GenBank/DDBJ whole genome shotgun (WGS) entry which is preliminary data.</text>
</comment>
<evidence type="ECO:0000313" key="2">
    <source>
        <dbReference type="Proteomes" id="UP000765509"/>
    </source>
</evidence>
<dbReference type="EMBL" id="AVOT02012925">
    <property type="protein sequence ID" value="MBW0495126.1"/>
    <property type="molecule type" value="Genomic_DNA"/>
</dbReference>
<proteinExistence type="predicted"/>
<accession>A0A9Q3D772</accession>
<reference evidence="1" key="1">
    <citation type="submission" date="2021-03" db="EMBL/GenBank/DDBJ databases">
        <title>Draft genome sequence of rust myrtle Austropuccinia psidii MF-1, a brazilian biotype.</title>
        <authorList>
            <person name="Quecine M.C."/>
            <person name="Pachon D.M.R."/>
            <person name="Bonatelli M.L."/>
            <person name="Correr F.H."/>
            <person name="Franceschini L.M."/>
            <person name="Leite T.F."/>
            <person name="Margarido G.R.A."/>
            <person name="Almeida C.A."/>
            <person name="Ferrarezi J.A."/>
            <person name="Labate C.A."/>
        </authorList>
    </citation>
    <scope>NUCLEOTIDE SEQUENCE</scope>
    <source>
        <strain evidence="1">MF-1</strain>
    </source>
</reference>
<gene>
    <name evidence="1" type="ORF">O181_034841</name>
</gene>
<organism evidence="1 2">
    <name type="scientific">Austropuccinia psidii MF-1</name>
    <dbReference type="NCBI Taxonomy" id="1389203"/>
    <lineage>
        <taxon>Eukaryota</taxon>
        <taxon>Fungi</taxon>
        <taxon>Dikarya</taxon>
        <taxon>Basidiomycota</taxon>
        <taxon>Pucciniomycotina</taxon>
        <taxon>Pucciniomycetes</taxon>
        <taxon>Pucciniales</taxon>
        <taxon>Sphaerophragmiaceae</taxon>
        <taxon>Austropuccinia</taxon>
    </lineage>
</organism>
<sequence length="104" mass="11608">MFQSGVAFTPYQYAQHIQKKQSFLNSQLSISPQTNQAIPVQSTSTIINLYDLLTEESLEAIPMESKGFTSNPCNGHLSKVAYQLENMPQSFTHSQSSFKASDED</sequence>
<name>A0A9Q3D772_9BASI</name>